<proteinExistence type="predicted"/>
<reference evidence="1 2" key="1">
    <citation type="submission" date="2024-10" db="EMBL/GenBank/DDBJ databases">
        <authorList>
            <person name="Topkara A.R."/>
            <person name="Saygin H."/>
        </authorList>
    </citation>
    <scope>NUCLEOTIDE SEQUENCE [LARGE SCALE GENOMIC DNA]</scope>
    <source>
        <strain evidence="1 2">M3C6</strain>
    </source>
</reference>
<comment type="caution">
    <text evidence="1">The sequence shown here is derived from an EMBL/GenBank/DDBJ whole genome shotgun (WGS) entry which is preliminary data.</text>
</comment>
<organism evidence="1 2">
    <name type="scientific">Nonomuraea marmarensis</name>
    <dbReference type="NCBI Taxonomy" id="3351344"/>
    <lineage>
        <taxon>Bacteria</taxon>
        <taxon>Bacillati</taxon>
        <taxon>Actinomycetota</taxon>
        <taxon>Actinomycetes</taxon>
        <taxon>Streptosporangiales</taxon>
        <taxon>Streptosporangiaceae</taxon>
        <taxon>Nonomuraea</taxon>
    </lineage>
</organism>
<accession>A0ABW7A5J2</accession>
<sequence>MTEGHDVQELTDVDIYVYEAVASQTVESGEACFAGLVRASGLTEDEVRRSLATLVQDGYVVPKGDDGYGLGPHTFEVEY</sequence>
<evidence type="ECO:0000313" key="1">
    <source>
        <dbReference type="EMBL" id="MFG1701550.1"/>
    </source>
</evidence>
<dbReference type="Gene3D" id="1.10.10.10">
    <property type="entry name" value="Winged helix-like DNA-binding domain superfamily/Winged helix DNA-binding domain"/>
    <property type="match status" value="1"/>
</dbReference>
<dbReference type="InterPro" id="IPR036388">
    <property type="entry name" value="WH-like_DNA-bd_sf"/>
</dbReference>
<dbReference type="SUPFAM" id="SSF46785">
    <property type="entry name" value="Winged helix' DNA-binding domain"/>
    <property type="match status" value="1"/>
</dbReference>
<dbReference type="EMBL" id="JBICRM010000001">
    <property type="protein sequence ID" value="MFG1701550.1"/>
    <property type="molecule type" value="Genomic_DNA"/>
</dbReference>
<keyword evidence="2" id="KW-1185">Reference proteome</keyword>
<evidence type="ECO:0008006" key="3">
    <source>
        <dbReference type="Google" id="ProtNLM"/>
    </source>
</evidence>
<name>A0ABW7A5J2_9ACTN</name>
<gene>
    <name evidence="1" type="ORF">ACFLIM_00030</name>
</gene>
<dbReference type="RefSeq" id="WP_393160456.1">
    <property type="nucleotide sequence ID" value="NZ_JBICRM010000001.1"/>
</dbReference>
<protein>
    <recommendedName>
        <fullName evidence="3">TrmB family transcriptional regulator</fullName>
    </recommendedName>
</protein>
<evidence type="ECO:0000313" key="2">
    <source>
        <dbReference type="Proteomes" id="UP001603978"/>
    </source>
</evidence>
<dbReference type="Proteomes" id="UP001603978">
    <property type="component" value="Unassembled WGS sequence"/>
</dbReference>
<dbReference type="InterPro" id="IPR036390">
    <property type="entry name" value="WH_DNA-bd_sf"/>
</dbReference>